<protein>
    <submittedName>
        <fullName evidence="2">Uncharacterized protein</fullName>
    </submittedName>
</protein>
<name>A0A1J6IMS6_NICAT</name>
<gene>
    <name evidence="2" type="ORF">A4A49_05792</name>
</gene>
<evidence type="ECO:0000313" key="2">
    <source>
        <dbReference type="EMBL" id="OIT00163.1"/>
    </source>
</evidence>
<evidence type="ECO:0000256" key="1">
    <source>
        <dbReference type="SAM" id="MobiDB-lite"/>
    </source>
</evidence>
<dbReference type="AlphaFoldDB" id="A0A1J6IMS6"/>
<accession>A0A1J6IMS6</accession>
<keyword evidence="3" id="KW-1185">Reference proteome</keyword>
<organism evidence="2 3">
    <name type="scientific">Nicotiana attenuata</name>
    <name type="common">Coyote tobacco</name>
    <dbReference type="NCBI Taxonomy" id="49451"/>
    <lineage>
        <taxon>Eukaryota</taxon>
        <taxon>Viridiplantae</taxon>
        <taxon>Streptophyta</taxon>
        <taxon>Embryophyta</taxon>
        <taxon>Tracheophyta</taxon>
        <taxon>Spermatophyta</taxon>
        <taxon>Magnoliopsida</taxon>
        <taxon>eudicotyledons</taxon>
        <taxon>Gunneridae</taxon>
        <taxon>Pentapetalae</taxon>
        <taxon>asterids</taxon>
        <taxon>lamiids</taxon>
        <taxon>Solanales</taxon>
        <taxon>Solanaceae</taxon>
        <taxon>Nicotianoideae</taxon>
        <taxon>Nicotianeae</taxon>
        <taxon>Nicotiana</taxon>
    </lineage>
</organism>
<dbReference type="EMBL" id="MJEQ01037189">
    <property type="protein sequence ID" value="OIT00163.1"/>
    <property type="molecule type" value="Genomic_DNA"/>
</dbReference>
<dbReference type="Proteomes" id="UP000187609">
    <property type="component" value="Unassembled WGS sequence"/>
</dbReference>
<evidence type="ECO:0000313" key="3">
    <source>
        <dbReference type="Proteomes" id="UP000187609"/>
    </source>
</evidence>
<proteinExistence type="predicted"/>
<comment type="caution">
    <text evidence="2">The sequence shown here is derived from an EMBL/GenBank/DDBJ whole genome shotgun (WGS) entry which is preliminary data.</text>
</comment>
<feature type="region of interest" description="Disordered" evidence="1">
    <location>
        <begin position="36"/>
        <end position="90"/>
    </location>
</feature>
<feature type="compositionally biased region" description="Basic and acidic residues" evidence="1">
    <location>
        <begin position="37"/>
        <end position="46"/>
    </location>
</feature>
<reference evidence="2" key="1">
    <citation type="submission" date="2016-11" db="EMBL/GenBank/DDBJ databases">
        <title>The genome of Nicotiana attenuata.</title>
        <authorList>
            <person name="Xu S."/>
            <person name="Brockmoeller T."/>
            <person name="Gaquerel E."/>
            <person name="Navarro A."/>
            <person name="Kuhl H."/>
            <person name="Gase K."/>
            <person name="Ling Z."/>
            <person name="Zhou W."/>
            <person name="Kreitzer C."/>
            <person name="Stanke M."/>
            <person name="Tang H."/>
            <person name="Lyons E."/>
            <person name="Pandey P."/>
            <person name="Pandey S.P."/>
            <person name="Timmermann B."/>
            <person name="Baldwin I.T."/>
        </authorList>
    </citation>
    <scope>NUCLEOTIDE SEQUENCE [LARGE SCALE GENOMIC DNA]</scope>
    <source>
        <strain evidence="2">UT</strain>
    </source>
</reference>
<dbReference type="Gramene" id="OIT00163">
    <property type="protein sequence ID" value="OIT00163"/>
    <property type="gene ID" value="A4A49_05792"/>
</dbReference>
<sequence length="243" mass="25775">METPDQNLRNPNWAVDLTPAINSTGFFLNPIPGVTDAETKAPKMRDNLSPSSSTKSVDYPNNAPSINNPKKGRQKKPQKWNPHPTPYLPNLHSTTTGTCTGILAGDSPPWPGTKLLFSTGKPAQIPYHSKASTSGQGNRGGPKKGLGDVWISALEIDGAPDHQSLAAIHRPTISSQHDATDLQFTPFLPGSGNGGSLCDSPVQGPPHMATPRPFVFNAGEAELPNIGEHLQGDIKGAGYPKEP</sequence>